<evidence type="ECO:0008006" key="3">
    <source>
        <dbReference type="Google" id="ProtNLM"/>
    </source>
</evidence>
<name>A0A1N6H8Q4_9MICO</name>
<reference evidence="2" key="1">
    <citation type="submission" date="2016-11" db="EMBL/GenBank/DDBJ databases">
        <authorList>
            <person name="Varghese N."/>
            <person name="Submissions S."/>
        </authorList>
    </citation>
    <scope>NUCLEOTIDE SEQUENCE [LARGE SCALE GENOMIC DNA]</scope>
    <source>
        <strain evidence="2">DSM 8595</strain>
    </source>
</reference>
<proteinExistence type="predicted"/>
<dbReference type="RefSeq" id="WP_074261149.1">
    <property type="nucleotide sequence ID" value="NZ_FSRJ01000004.1"/>
</dbReference>
<dbReference type="STRING" id="232089.SAMN05443544_2986"/>
<keyword evidence="2" id="KW-1185">Reference proteome</keyword>
<evidence type="ECO:0000313" key="1">
    <source>
        <dbReference type="EMBL" id="SIO16174.1"/>
    </source>
</evidence>
<sequence>MTAAPGRVIVTPSELVLIADRLPGVSLPAFVSVDSTADDRADALARLQQRGLVSEAADLDDTDWGSVVDLSVLAPLAVLRGAGVVVQTEAWSVGARRRTAASIRGAEYAAVTRTSTQAAADEVVLELAPIDRLWPALIDSLPPVDLSGPAEQPRPRSRVSTGIVEARALIDAIRGGDAGVIAAVASSAGGAPETAPILRALAGPLRAGFRLLGYVGTAPFVQRDWLATDSGWMHVQLTSDQPSGAGAIDARAIVETGKLMIDPTNAREIGADLLAIIATVVRSADVA</sequence>
<dbReference type="Proteomes" id="UP000184699">
    <property type="component" value="Unassembled WGS sequence"/>
</dbReference>
<evidence type="ECO:0000313" key="2">
    <source>
        <dbReference type="Proteomes" id="UP000184699"/>
    </source>
</evidence>
<gene>
    <name evidence="1" type="ORF">SAMN05443544_2986</name>
</gene>
<accession>A0A1N6H8Q4</accession>
<organism evidence="1 2">
    <name type="scientific">Agromyces cerinus subsp. cerinus</name>
    <dbReference type="NCBI Taxonomy" id="232089"/>
    <lineage>
        <taxon>Bacteria</taxon>
        <taxon>Bacillati</taxon>
        <taxon>Actinomycetota</taxon>
        <taxon>Actinomycetes</taxon>
        <taxon>Micrococcales</taxon>
        <taxon>Microbacteriaceae</taxon>
        <taxon>Agromyces</taxon>
    </lineage>
</organism>
<dbReference type="EMBL" id="FSRJ01000004">
    <property type="protein sequence ID" value="SIO16174.1"/>
    <property type="molecule type" value="Genomic_DNA"/>
</dbReference>
<protein>
    <recommendedName>
        <fullName evidence="3">EspG family protein</fullName>
    </recommendedName>
</protein>
<dbReference type="AlphaFoldDB" id="A0A1N6H8Q4"/>